<dbReference type="PROSITE" id="PS01124">
    <property type="entry name" value="HTH_ARAC_FAMILY_2"/>
    <property type="match status" value="1"/>
</dbReference>
<dbReference type="InterPro" id="IPR050204">
    <property type="entry name" value="AraC_XylS_family_regulators"/>
</dbReference>
<protein>
    <submittedName>
        <fullName evidence="5">AraC family transcriptional regulator</fullName>
    </submittedName>
</protein>
<keyword evidence="3" id="KW-0804">Transcription</keyword>
<keyword evidence="2" id="KW-0238">DNA-binding</keyword>
<accession>A0AAE9ZBH1</accession>
<dbReference type="GO" id="GO:0043565">
    <property type="term" value="F:sequence-specific DNA binding"/>
    <property type="evidence" value="ECO:0007669"/>
    <property type="project" value="InterPro"/>
</dbReference>
<dbReference type="EMBL" id="CP118166">
    <property type="protein sequence ID" value="WDI30125.1"/>
    <property type="molecule type" value="Genomic_DNA"/>
</dbReference>
<evidence type="ECO:0000313" key="5">
    <source>
        <dbReference type="EMBL" id="WDI30125.1"/>
    </source>
</evidence>
<dbReference type="InterPro" id="IPR018062">
    <property type="entry name" value="HTH_AraC-typ_CS"/>
</dbReference>
<dbReference type="PROSITE" id="PS00041">
    <property type="entry name" value="HTH_ARAC_FAMILY_1"/>
    <property type="match status" value="1"/>
</dbReference>
<dbReference type="Gene3D" id="3.30.450.20">
    <property type="entry name" value="PAS domain"/>
    <property type="match status" value="1"/>
</dbReference>
<feature type="domain" description="HTH araC/xylS-type" evidence="4">
    <location>
        <begin position="135"/>
        <end position="233"/>
    </location>
</feature>
<evidence type="ECO:0000313" key="6">
    <source>
        <dbReference type="Proteomes" id="UP001214043"/>
    </source>
</evidence>
<dbReference type="SUPFAM" id="SSF46689">
    <property type="entry name" value="Homeodomain-like"/>
    <property type="match status" value="2"/>
</dbReference>
<dbReference type="RefSeq" id="WP_274491919.1">
    <property type="nucleotide sequence ID" value="NZ_CP118166.1"/>
</dbReference>
<name>A0AAE9ZBH1_9PROT</name>
<proteinExistence type="predicted"/>
<dbReference type="Pfam" id="PF08448">
    <property type="entry name" value="PAS_4"/>
    <property type="match status" value="1"/>
</dbReference>
<dbReference type="PRINTS" id="PR00032">
    <property type="entry name" value="HTHARAC"/>
</dbReference>
<dbReference type="KEGG" id="hfl:PUV54_09155"/>
<dbReference type="InterPro" id="IPR018060">
    <property type="entry name" value="HTH_AraC"/>
</dbReference>
<dbReference type="GO" id="GO:0003700">
    <property type="term" value="F:DNA-binding transcription factor activity"/>
    <property type="evidence" value="ECO:0007669"/>
    <property type="project" value="InterPro"/>
</dbReference>
<dbReference type="PANTHER" id="PTHR46796">
    <property type="entry name" value="HTH-TYPE TRANSCRIPTIONAL ACTIVATOR RHAS-RELATED"/>
    <property type="match status" value="1"/>
</dbReference>
<keyword evidence="1" id="KW-0805">Transcription regulation</keyword>
<sequence length="236" mass="26595">MIIKERGPIEALFDCLADVVFFIKDRTGRYIVVNDTLVRRSGAQRKNDLIGKTPSQVLGASLGAGYEKQDQAVLETGEPILNQLELHIYPNRSIGWCMTNKRALHSDNGALAGLTGISQDLRAPDINHEDYAQLKTVIEYTDENLSDPPDLKTLASVGRMSPYQLDRRMRHIFGLTTGQWVLKQRLDFARRELLQSEKPIIEIAMNAGYRDQSAFSRQFLRATGFAPTAFRKTQKA</sequence>
<reference evidence="5" key="1">
    <citation type="submission" date="2023-02" db="EMBL/GenBank/DDBJ databases">
        <title>Genome sequence of Hyphococcus flavus.</title>
        <authorList>
            <person name="Rong J.-C."/>
            <person name="Zhao Q."/>
            <person name="Yi M."/>
            <person name="Wu J.-Y."/>
        </authorList>
    </citation>
    <scope>NUCLEOTIDE SEQUENCE</scope>
    <source>
        <strain evidence="5">MCCC 1K03223</strain>
    </source>
</reference>
<dbReference type="Pfam" id="PF12833">
    <property type="entry name" value="HTH_18"/>
    <property type="match status" value="1"/>
</dbReference>
<dbReference type="SUPFAM" id="SSF55785">
    <property type="entry name" value="PYP-like sensor domain (PAS domain)"/>
    <property type="match status" value="1"/>
</dbReference>
<dbReference type="PANTHER" id="PTHR46796:SF13">
    <property type="entry name" value="HTH-TYPE TRANSCRIPTIONAL ACTIVATOR RHAS"/>
    <property type="match status" value="1"/>
</dbReference>
<dbReference type="InterPro" id="IPR020449">
    <property type="entry name" value="Tscrpt_reg_AraC-type_HTH"/>
</dbReference>
<evidence type="ECO:0000256" key="3">
    <source>
        <dbReference type="ARBA" id="ARBA00023163"/>
    </source>
</evidence>
<dbReference type="InterPro" id="IPR013656">
    <property type="entry name" value="PAS_4"/>
</dbReference>
<dbReference type="InterPro" id="IPR035965">
    <property type="entry name" value="PAS-like_dom_sf"/>
</dbReference>
<gene>
    <name evidence="5" type="ORF">PUV54_09155</name>
</gene>
<organism evidence="5 6">
    <name type="scientific">Hyphococcus flavus</name>
    <dbReference type="NCBI Taxonomy" id="1866326"/>
    <lineage>
        <taxon>Bacteria</taxon>
        <taxon>Pseudomonadati</taxon>
        <taxon>Pseudomonadota</taxon>
        <taxon>Alphaproteobacteria</taxon>
        <taxon>Parvularculales</taxon>
        <taxon>Parvularculaceae</taxon>
        <taxon>Hyphococcus</taxon>
    </lineage>
</organism>
<keyword evidence="6" id="KW-1185">Reference proteome</keyword>
<evidence type="ECO:0000256" key="1">
    <source>
        <dbReference type="ARBA" id="ARBA00023015"/>
    </source>
</evidence>
<dbReference type="Proteomes" id="UP001214043">
    <property type="component" value="Chromosome"/>
</dbReference>
<dbReference type="SMART" id="SM00342">
    <property type="entry name" value="HTH_ARAC"/>
    <property type="match status" value="1"/>
</dbReference>
<evidence type="ECO:0000256" key="2">
    <source>
        <dbReference type="ARBA" id="ARBA00023125"/>
    </source>
</evidence>
<dbReference type="InterPro" id="IPR009057">
    <property type="entry name" value="Homeodomain-like_sf"/>
</dbReference>
<dbReference type="Gene3D" id="1.10.10.60">
    <property type="entry name" value="Homeodomain-like"/>
    <property type="match status" value="1"/>
</dbReference>
<evidence type="ECO:0000259" key="4">
    <source>
        <dbReference type="PROSITE" id="PS01124"/>
    </source>
</evidence>
<dbReference type="AlphaFoldDB" id="A0AAE9ZBH1"/>